<sequence>MDTHCRISEPSVAPHRNTTLDKVHRCPAPPAAPSPGPPTGHNLTFRRSSHPTYLHQSPAARRGEWNEPMTSPIEPPPVNIVHCRTSIPRYTLSGFPSRFLPQAVATLTHRRLSPPTPATNPSHDTCLAALHHPSPSCYSSLIPHLFLSDLLSII</sequence>
<keyword evidence="3" id="KW-1185">Reference proteome</keyword>
<protein>
    <submittedName>
        <fullName evidence="2">Uncharacterized protein</fullName>
    </submittedName>
</protein>
<accession>A0A5B7HLW8</accession>
<evidence type="ECO:0000256" key="1">
    <source>
        <dbReference type="SAM" id="MobiDB-lite"/>
    </source>
</evidence>
<dbReference type="Proteomes" id="UP000324222">
    <property type="component" value="Unassembled WGS sequence"/>
</dbReference>
<feature type="compositionally biased region" description="Pro residues" evidence="1">
    <location>
        <begin position="27"/>
        <end position="38"/>
    </location>
</feature>
<evidence type="ECO:0000313" key="2">
    <source>
        <dbReference type="EMBL" id="MPC73430.1"/>
    </source>
</evidence>
<comment type="caution">
    <text evidence="2">The sequence shown here is derived from an EMBL/GenBank/DDBJ whole genome shotgun (WGS) entry which is preliminary data.</text>
</comment>
<gene>
    <name evidence="2" type="ORF">E2C01_067759</name>
</gene>
<dbReference type="AlphaFoldDB" id="A0A5B7HLW8"/>
<feature type="region of interest" description="Disordered" evidence="1">
    <location>
        <begin position="25"/>
        <end position="47"/>
    </location>
</feature>
<proteinExistence type="predicted"/>
<dbReference type="EMBL" id="VSRR010036777">
    <property type="protein sequence ID" value="MPC73430.1"/>
    <property type="molecule type" value="Genomic_DNA"/>
</dbReference>
<organism evidence="2 3">
    <name type="scientific">Portunus trituberculatus</name>
    <name type="common">Swimming crab</name>
    <name type="synonym">Neptunus trituberculatus</name>
    <dbReference type="NCBI Taxonomy" id="210409"/>
    <lineage>
        <taxon>Eukaryota</taxon>
        <taxon>Metazoa</taxon>
        <taxon>Ecdysozoa</taxon>
        <taxon>Arthropoda</taxon>
        <taxon>Crustacea</taxon>
        <taxon>Multicrustacea</taxon>
        <taxon>Malacostraca</taxon>
        <taxon>Eumalacostraca</taxon>
        <taxon>Eucarida</taxon>
        <taxon>Decapoda</taxon>
        <taxon>Pleocyemata</taxon>
        <taxon>Brachyura</taxon>
        <taxon>Eubrachyura</taxon>
        <taxon>Portunoidea</taxon>
        <taxon>Portunidae</taxon>
        <taxon>Portuninae</taxon>
        <taxon>Portunus</taxon>
    </lineage>
</organism>
<reference evidence="2 3" key="1">
    <citation type="submission" date="2019-05" db="EMBL/GenBank/DDBJ databases">
        <title>Another draft genome of Portunus trituberculatus and its Hox gene families provides insights of decapod evolution.</title>
        <authorList>
            <person name="Jeong J.-H."/>
            <person name="Song I."/>
            <person name="Kim S."/>
            <person name="Choi T."/>
            <person name="Kim D."/>
            <person name="Ryu S."/>
            <person name="Kim W."/>
        </authorList>
    </citation>
    <scope>NUCLEOTIDE SEQUENCE [LARGE SCALE GENOMIC DNA]</scope>
    <source>
        <tissue evidence="2">Muscle</tissue>
    </source>
</reference>
<name>A0A5B7HLW8_PORTR</name>
<evidence type="ECO:0000313" key="3">
    <source>
        <dbReference type="Proteomes" id="UP000324222"/>
    </source>
</evidence>